<reference evidence="2" key="1">
    <citation type="submission" date="2019-03" db="EMBL/GenBank/DDBJ databases">
        <title>WGS assembly of Setaria viridis.</title>
        <authorList>
            <person name="Huang P."/>
            <person name="Jenkins J."/>
            <person name="Grimwood J."/>
            <person name="Barry K."/>
            <person name="Healey A."/>
            <person name="Mamidi S."/>
            <person name="Sreedasyam A."/>
            <person name="Shu S."/>
            <person name="Feldman M."/>
            <person name="Wu J."/>
            <person name="Yu Y."/>
            <person name="Chen C."/>
            <person name="Johnson J."/>
            <person name="Rokhsar D."/>
            <person name="Baxter I."/>
            <person name="Schmutz J."/>
            <person name="Brutnell T."/>
            <person name="Kellogg E."/>
        </authorList>
    </citation>
    <scope>NUCLEOTIDE SEQUENCE [LARGE SCALE GENOMIC DNA]</scope>
</reference>
<dbReference type="OMA" id="RTEFSWP"/>
<feature type="compositionally biased region" description="Gly residues" evidence="1">
    <location>
        <begin position="10"/>
        <end position="19"/>
    </location>
</feature>
<feature type="region of interest" description="Disordered" evidence="1">
    <location>
        <begin position="1"/>
        <end position="71"/>
    </location>
</feature>
<evidence type="ECO:0000313" key="2">
    <source>
        <dbReference type="EMBL" id="TKV95837.1"/>
    </source>
</evidence>
<dbReference type="Proteomes" id="UP000298652">
    <property type="component" value="Chromosome 9"/>
</dbReference>
<accession>A0A4U6T2J3</accession>
<dbReference type="EMBL" id="CM016560">
    <property type="protein sequence ID" value="TKV95837.1"/>
    <property type="molecule type" value="Genomic_DNA"/>
</dbReference>
<feature type="compositionally biased region" description="Pro residues" evidence="1">
    <location>
        <begin position="346"/>
        <end position="366"/>
    </location>
</feature>
<dbReference type="Gramene" id="TKV95837">
    <property type="protein sequence ID" value="TKV95837"/>
    <property type="gene ID" value="SEVIR_9G388100v2"/>
</dbReference>
<feature type="compositionally biased region" description="Low complexity" evidence="1">
    <location>
        <begin position="157"/>
        <end position="166"/>
    </location>
</feature>
<evidence type="ECO:0000256" key="1">
    <source>
        <dbReference type="SAM" id="MobiDB-lite"/>
    </source>
</evidence>
<sequence length="427" mass="45741">MDPCVTPDNGGSGTDGNGGCFAHTLSQRRRLQSSSPTGSQLMSEFDATANGRGSESSSPLSSSTSCDLELDESHNSHNIHRVNPEDSPTPSPVQHLLLVSSVHTQVSTDDDVLVMDGVLVDDGLRTPSSAMRSISSIDNNRHGIRRSVSTSDLIVISSGAQGSSSGRSGGGSSRGSNSRRSGFGGQFYQRREDHRGTQFQRTSRYYELGSSSRRHAQGAGPSNFQQGQQLPPFPSNIQQGQQYTYNNMQLPQYPHHMTPPAYMAPWVAPASPPSYTFAPAMVTIPPAVYYPPYGIRRPGVYPPPGITIRHPDGSPAPPPRRSETPIVIRAPPADEAGTSAPKQTETPPPLPPPEQPETPPPAPEQPEPTSGQESFVLEVLYGPSTSARPRLPVFRDICPDDEAGQAPPPPPCARHGSPLRPVHPRPS</sequence>
<proteinExistence type="predicted"/>
<protein>
    <submittedName>
        <fullName evidence="2">Uncharacterized protein</fullName>
    </submittedName>
</protein>
<feature type="region of interest" description="Disordered" evidence="1">
    <location>
        <begin position="157"/>
        <end position="236"/>
    </location>
</feature>
<dbReference type="AlphaFoldDB" id="A0A4U6T2J3"/>
<organism evidence="2 3">
    <name type="scientific">Setaria viridis</name>
    <name type="common">Green bristlegrass</name>
    <name type="synonym">Setaria italica subsp. viridis</name>
    <dbReference type="NCBI Taxonomy" id="4556"/>
    <lineage>
        <taxon>Eukaryota</taxon>
        <taxon>Viridiplantae</taxon>
        <taxon>Streptophyta</taxon>
        <taxon>Embryophyta</taxon>
        <taxon>Tracheophyta</taxon>
        <taxon>Spermatophyta</taxon>
        <taxon>Magnoliopsida</taxon>
        <taxon>Liliopsida</taxon>
        <taxon>Poales</taxon>
        <taxon>Poaceae</taxon>
        <taxon>PACMAD clade</taxon>
        <taxon>Panicoideae</taxon>
        <taxon>Panicodae</taxon>
        <taxon>Paniceae</taxon>
        <taxon>Cenchrinae</taxon>
        <taxon>Setaria</taxon>
    </lineage>
</organism>
<feature type="region of interest" description="Disordered" evidence="1">
    <location>
        <begin position="303"/>
        <end position="427"/>
    </location>
</feature>
<feature type="compositionally biased region" description="Low complexity" evidence="1">
    <location>
        <begin position="54"/>
        <end position="65"/>
    </location>
</feature>
<keyword evidence="3" id="KW-1185">Reference proteome</keyword>
<gene>
    <name evidence="2" type="ORF">SEVIR_9G388100v2</name>
</gene>
<evidence type="ECO:0000313" key="3">
    <source>
        <dbReference type="Proteomes" id="UP000298652"/>
    </source>
</evidence>
<name>A0A4U6T2J3_SETVI</name>
<feature type="compositionally biased region" description="Polar residues" evidence="1">
    <location>
        <begin position="220"/>
        <end position="236"/>
    </location>
</feature>